<dbReference type="PANTHER" id="PTHR39550">
    <property type="entry name" value="SLL0658 PROTEIN"/>
    <property type="match status" value="1"/>
</dbReference>
<evidence type="ECO:0008006" key="3">
    <source>
        <dbReference type="Google" id="ProtNLM"/>
    </source>
</evidence>
<dbReference type="RefSeq" id="WP_174626799.1">
    <property type="nucleotide sequence ID" value="NZ_CADCXN010000086.1"/>
</dbReference>
<keyword evidence="2" id="KW-1185">Reference proteome</keyword>
<dbReference type="AlphaFoldDB" id="A0A8S0X991"/>
<accession>A0A8S0X991</accession>
<dbReference type="Proteomes" id="UP000494216">
    <property type="component" value="Unassembled WGS sequence"/>
</dbReference>
<dbReference type="InterPro" id="IPR021799">
    <property type="entry name" value="PIN-like_prokaryotic"/>
</dbReference>
<evidence type="ECO:0000313" key="1">
    <source>
        <dbReference type="EMBL" id="CAA9891996.1"/>
    </source>
</evidence>
<proteinExistence type="predicted"/>
<comment type="caution">
    <text evidence="1">The sequence shown here is derived from an EMBL/GenBank/DDBJ whole genome shotgun (WGS) entry which is preliminary data.</text>
</comment>
<protein>
    <recommendedName>
        <fullName evidence="3">DUF3368 domain-containing protein</fullName>
    </recommendedName>
</protein>
<evidence type="ECO:0000313" key="2">
    <source>
        <dbReference type="Proteomes" id="UP000494216"/>
    </source>
</evidence>
<reference evidence="1 2" key="1">
    <citation type="submission" date="2020-02" db="EMBL/GenBank/DDBJ databases">
        <authorList>
            <person name="Hogendoorn C."/>
        </authorList>
    </citation>
    <scope>NUCLEOTIDE SEQUENCE [LARGE SCALE GENOMIC DNA]</scope>
    <source>
        <strain evidence="1">METHB21</strain>
    </source>
</reference>
<dbReference type="Pfam" id="PF11848">
    <property type="entry name" value="DUF3368"/>
    <property type="match status" value="1"/>
</dbReference>
<sequence length="158" mass="18047">MKVVVNTTPIISLASINHLPVLEKLFGKIIIAEAVYQEIKAKQSHAYHEIEWPFIEVQKIEGYLYKELLLNQLDSGEAETIILAKEIDADFVVIDENLGYKFANNAGLKTIRTLSILLKAKEKNIISEIKPLLDEMIIKGRWYSNNVYQTFLERAGEL</sequence>
<dbReference type="EMBL" id="CADCXN010000086">
    <property type="protein sequence ID" value="CAA9891996.1"/>
    <property type="molecule type" value="Genomic_DNA"/>
</dbReference>
<dbReference type="PANTHER" id="PTHR39550:SF1">
    <property type="entry name" value="SLL0658 PROTEIN"/>
    <property type="match status" value="1"/>
</dbReference>
<organism evidence="1 2">
    <name type="scientific">Candidatus Methylobacter favarea</name>
    <dbReference type="NCBI Taxonomy" id="2707345"/>
    <lineage>
        <taxon>Bacteria</taxon>
        <taxon>Pseudomonadati</taxon>
        <taxon>Pseudomonadota</taxon>
        <taxon>Gammaproteobacteria</taxon>
        <taxon>Methylococcales</taxon>
        <taxon>Methylococcaceae</taxon>
        <taxon>Methylobacter</taxon>
    </lineage>
</organism>
<gene>
    <name evidence="1" type="ORF">METHB2_550015</name>
</gene>
<name>A0A8S0X991_9GAMM</name>